<dbReference type="AlphaFoldDB" id="A0A6C0C2M3"/>
<accession>A0A6C0C2M3</accession>
<dbReference type="Pfam" id="PF09564">
    <property type="entry name" value="RE_NgoBV"/>
    <property type="match status" value="1"/>
</dbReference>
<dbReference type="EMBL" id="MN739331">
    <property type="protein sequence ID" value="QHS98945.1"/>
    <property type="molecule type" value="Genomic_DNA"/>
</dbReference>
<dbReference type="InterPro" id="IPR019064">
    <property type="entry name" value="Restrct_endonuc_II_NlaIV"/>
</dbReference>
<protein>
    <recommendedName>
        <fullName evidence="2">Restriction endonuclease</fullName>
    </recommendedName>
</protein>
<evidence type="ECO:0000313" key="1">
    <source>
        <dbReference type="EMBL" id="QHS98945.1"/>
    </source>
</evidence>
<reference evidence="1" key="1">
    <citation type="journal article" date="2020" name="Nature">
        <title>Giant virus diversity and host interactions through global metagenomics.</title>
        <authorList>
            <person name="Schulz F."/>
            <person name="Roux S."/>
            <person name="Paez-Espino D."/>
            <person name="Jungbluth S."/>
            <person name="Walsh D.A."/>
            <person name="Denef V.J."/>
            <person name="McMahon K.D."/>
            <person name="Konstantinidis K.T."/>
            <person name="Eloe-Fadrosh E.A."/>
            <person name="Kyrpides N.C."/>
            <person name="Woyke T."/>
        </authorList>
    </citation>
    <scope>NUCLEOTIDE SEQUENCE</scope>
    <source>
        <strain evidence="1">GVMAG-M-3300020185-18</strain>
    </source>
</reference>
<name>A0A6C0C2M3_9ZZZZ</name>
<evidence type="ECO:0008006" key="2">
    <source>
        <dbReference type="Google" id="ProtNLM"/>
    </source>
</evidence>
<dbReference type="GO" id="GO:0009036">
    <property type="term" value="F:type II site-specific deoxyribonuclease activity"/>
    <property type="evidence" value="ECO:0007669"/>
    <property type="project" value="InterPro"/>
</dbReference>
<sequence length="232" mass="26459">MSSDPKTSEIKKICKSLVGCKIKISFKITLLNGTNHSGEIDNCNIIGNCMEDILYPFISERIPTFEKGPPGQKPDFINLESETISYDYELKCFNKERSPGFDIGSITGFLGDISKPNGVQKKLSVKYLIFEYDIDKEKKGFTISDFWMLSVYNICCGYGGEKPINIGGQKGVNIRPATKNQWTDEKSKEKRNPTNFLDRIEKLIQSKWYKVHDSEKQLKLESIQTQRNDIGF</sequence>
<proteinExistence type="predicted"/>
<organism evidence="1">
    <name type="scientific">viral metagenome</name>
    <dbReference type="NCBI Taxonomy" id="1070528"/>
    <lineage>
        <taxon>unclassified sequences</taxon>
        <taxon>metagenomes</taxon>
        <taxon>organismal metagenomes</taxon>
    </lineage>
</organism>